<keyword evidence="2" id="KW-0472">Membrane</keyword>
<dbReference type="RefSeq" id="WP_151968106.1">
    <property type="nucleotide sequence ID" value="NZ_AP019860.1"/>
</dbReference>
<feature type="coiled-coil region" evidence="1">
    <location>
        <begin position="180"/>
        <end position="207"/>
    </location>
</feature>
<gene>
    <name evidence="3" type="ORF">UABAM_02280</name>
</gene>
<dbReference type="OrthoDB" id="281924at2"/>
<proteinExistence type="predicted"/>
<evidence type="ECO:0000256" key="1">
    <source>
        <dbReference type="SAM" id="Coils"/>
    </source>
</evidence>
<accession>A0A5S9INR0</accession>
<reference evidence="3 4" key="1">
    <citation type="submission" date="2019-08" db="EMBL/GenBank/DDBJ databases">
        <title>Complete genome sequence of Candidatus Uab amorphum.</title>
        <authorList>
            <person name="Shiratori T."/>
            <person name="Suzuki S."/>
            <person name="Kakizawa Y."/>
            <person name="Ishida K."/>
        </authorList>
    </citation>
    <scope>NUCLEOTIDE SEQUENCE [LARGE SCALE GENOMIC DNA]</scope>
    <source>
        <strain evidence="3 4">SRT547</strain>
    </source>
</reference>
<keyword evidence="2" id="KW-1133">Transmembrane helix</keyword>
<feature type="transmembrane region" description="Helical" evidence="2">
    <location>
        <begin position="7"/>
        <end position="28"/>
    </location>
</feature>
<keyword evidence="4" id="KW-1185">Reference proteome</keyword>
<dbReference type="KEGG" id="uam:UABAM_02280"/>
<evidence type="ECO:0000313" key="4">
    <source>
        <dbReference type="Proteomes" id="UP000326354"/>
    </source>
</evidence>
<keyword evidence="2" id="KW-0812">Transmembrane</keyword>
<protein>
    <submittedName>
        <fullName evidence="3">Uncharacterized protein</fullName>
    </submittedName>
</protein>
<organism evidence="3 4">
    <name type="scientific">Uabimicrobium amorphum</name>
    <dbReference type="NCBI Taxonomy" id="2596890"/>
    <lineage>
        <taxon>Bacteria</taxon>
        <taxon>Pseudomonadati</taxon>
        <taxon>Planctomycetota</taxon>
        <taxon>Candidatus Uabimicrobiia</taxon>
        <taxon>Candidatus Uabimicrobiales</taxon>
        <taxon>Candidatus Uabimicrobiaceae</taxon>
        <taxon>Candidatus Uabimicrobium</taxon>
    </lineage>
</organism>
<keyword evidence="1" id="KW-0175">Coiled coil</keyword>
<evidence type="ECO:0000256" key="2">
    <source>
        <dbReference type="SAM" id="Phobius"/>
    </source>
</evidence>
<dbReference type="EMBL" id="AP019860">
    <property type="protein sequence ID" value="BBM83925.1"/>
    <property type="molecule type" value="Genomic_DNA"/>
</dbReference>
<sequence>MRNKTKIIIGCVAWGVCFSTFLAVWILIPQDTWQSSTSWIEKQQRRHFSLPFKLKVIFDDWIALRAGDKVYTIEKDERIEIGAVYAKDYSEKNMVWNLYINIYPEHKSKIGSDSKFYLESEHGTPAWVVSKLLPEQRREDIKDIIDEYLRIHTEEIQKQLLPIFTEVAQESYTLLQKNFSVIMEKNKDELLKRLQEAEKKHIDKELQKLWDDVVWPIVLEESDPVIAPIVQKLWGKFPKAKIVMLWIYQSLPGTDNDHVQKKVEDYLQDKAIPIVEEHKEELGKLLVTITNRLSKEKKVKASFLKMLKNVFTDEALLKILKNTMIELYKINRDTLTEKLKKKWSDPQVRNSLAEISDNFEPYLIKMINHILIDEERQIRPELAQVLRRQILYKDKYFLMATMGHNAIDTSSPLEFRGSNE</sequence>
<evidence type="ECO:0000313" key="3">
    <source>
        <dbReference type="EMBL" id="BBM83925.1"/>
    </source>
</evidence>
<dbReference type="Proteomes" id="UP000326354">
    <property type="component" value="Chromosome"/>
</dbReference>
<dbReference type="AlphaFoldDB" id="A0A5S9INR0"/>
<name>A0A5S9INR0_UABAM</name>